<accession>M1VZV2</accession>
<dbReference type="HOGENOM" id="CLU_2654291_0_0_1"/>
<evidence type="ECO:0000313" key="3">
    <source>
        <dbReference type="Proteomes" id="UP000016801"/>
    </source>
</evidence>
<keyword evidence="3" id="KW-1185">Reference proteome</keyword>
<dbReference type="EMBL" id="CAGA01000008">
    <property type="protein sequence ID" value="CCE28461.1"/>
    <property type="molecule type" value="Genomic_DNA"/>
</dbReference>
<reference evidence="2 3" key="1">
    <citation type="journal article" date="2013" name="PLoS Genet.">
        <title>Plant-symbiotic fungi as chemical engineers: Multi-genome analysis of the Clavicipitaceae reveals dynamics of alkaloid loci.</title>
        <authorList>
            <person name="Schardl C.L."/>
            <person name="Young C.A."/>
            <person name="Hesse U."/>
            <person name="Amyotte S.G."/>
            <person name="Andreeva K."/>
            <person name="Calie P.J."/>
            <person name="Fleetwood D.J."/>
            <person name="Haws D.C."/>
            <person name="Moore N."/>
            <person name="Oeser B."/>
            <person name="Panaccione D.G."/>
            <person name="Schweri K.K."/>
            <person name="Voisey C.R."/>
            <person name="Farman M.L."/>
            <person name="Jaromczyk J.W."/>
            <person name="Roe B.A."/>
            <person name="O'Sullivan D.M."/>
            <person name="Scott B."/>
            <person name="Tudzynski P."/>
            <person name="An Z."/>
            <person name="Arnaoudova E.G."/>
            <person name="Bullock C.T."/>
            <person name="Charlton N.D."/>
            <person name="Chen L."/>
            <person name="Cox M."/>
            <person name="Dinkins R.D."/>
            <person name="Florea S."/>
            <person name="Glenn A.E."/>
            <person name="Gordon A."/>
            <person name="Gueldener U."/>
            <person name="Harris D.R."/>
            <person name="Hollin W."/>
            <person name="Jaromczyk J."/>
            <person name="Johnson R.D."/>
            <person name="Khan A.K."/>
            <person name="Leistner E."/>
            <person name="Leuchtmann A."/>
            <person name="Li C."/>
            <person name="Liu J."/>
            <person name="Liu J."/>
            <person name="Liu M."/>
            <person name="Mace W."/>
            <person name="Machado C."/>
            <person name="Nagabhyru P."/>
            <person name="Pan J."/>
            <person name="Schmid J."/>
            <person name="Sugawara K."/>
            <person name="Steiner U."/>
            <person name="Takach J.E."/>
            <person name="Tanaka E."/>
            <person name="Webb J.S."/>
            <person name="Wilson E.V."/>
            <person name="Wiseman J.L."/>
            <person name="Yoshida R."/>
            <person name="Zeng Z."/>
        </authorList>
    </citation>
    <scope>NUCLEOTIDE SEQUENCE [LARGE SCALE GENOMIC DNA]</scope>
    <source>
        <strain evidence="2 3">20.1</strain>
    </source>
</reference>
<protein>
    <submittedName>
        <fullName evidence="2">Uncharacterized protein</fullName>
    </submittedName>
</protein>
<evidence type="ECO:0000313" key="2">
    <source>
        <dbReference type="EMBL" id="CCE28461.1"/>
    </source>
</evidence>
<sequence length="76" mass="8737">MSEYFRIAKTHFFDPENGIRFRGRPRVSRKKQQIVLCHLSPEAQAVESDFIISTAADREPTQVPEPLPPILDSSRQ</sequence>
<dbReference type="AlphaFoldDB" id="M1VZV2"/>
<dbReference type="Proteomes" id="UP000016801">
    <property type="component" value="Unassembled WGS sequence"/>
</dbReference>
<name>M1VZV2_CLAP2</name>
<proteinExistence type="predicted"/>
<gene>
    <name evidence="2" type="ORF">CPUR_01936</name>
</gene>
<organism evidence="2 3">
    <name type="scientific">Claviceps purpurea (strain 20.1)</name>
    <name type="common">Ergot fungus</name>
    <name type="synonym">Sphacelia segetum</name>
    <dbReference type="NCBI Taxonomy" id="1111077"/>
    <lineage>
        <taxon>Eukaryota</taxon>
        <taxon>Fungi</taxon>
        <taxon>Dikarya</taxon>
        <taxon>Ascomycota</taxon>
        <taxon>Pezizomycotina</taxon>
        <taxon>Sordariomycetes</taxon>
        <taxon>Hypocreomycetidae</taxon>
        <taxon>Hypocreales</taxon>
        <taxon>Clavicipitaceae</taxon>
        <taxon>Claviceps</taxon>
    </lineage>
</organism>
<evidence type="ECO:0000256" key="1">
    <source>
        <dbReference type="SAM" id="MobiDB-lite"/>
    </source>
</evidence>
<dbReference type="VEuPathDB" id="FungiDB:CPUR_01936"/>
<comment type="caution">
    <text evidence="2">The sequence shown here is derived from an EMBL/GenBank/DDBJ whole genome shotgun (WGS) entry which is preliminary data.</text>
</comment>
<feature type="region of interest" description="Disordered" evidence="1">
    <location>
        <begin position="55"/>
        <end position="76"/>
    </location>
</feature>